<dbReference type="GO" id="GO:0016301">
    <property type="term" value="F:kinase activity"/>
    <property type="evidence" value="ECO:0007669"/>
    <property type="project" value="UniProtKB-KW"/>
</dbReference>
<keyword evidence="3" id="KW-0808">Transferase</keyword>
<evidence type="ECO:0000256" key="1">
    <source>
        <dbReference type="ARBA" id="ARBA00022448"/>
    </source>
</evidence>
<dbReference type="GO" id="GO:0008982">
    <property type="term" value="F:protein-N(PI)-phosphohistidine-sugar phosphotransferase activity"/>
    <property type="evidence" value="ECO:0007669"/>
    <property type="project" value="InterPro"/>
</dbReference>
<proteinExistence type="predicted"/>
<dbReference type="GO" id="GO:0015771">
    <property type="term" value="P:trehalose transport"/>
    <property type="evidence" value="ECO:0007669"/>
    <property type="project" value="TreeGrafter"/>
</dbReference>
<dbReference type="GO" id="GO:0090589">
    <property type="term" value="F:protein-phosphocysteine-trehalose phosphotransferase system transporter activity"/>
    <property type="evidence" value="ECO:0007669"/>
    <property type="project" value="TreeGrafter"/>
</dbReference>
<evidence type="ECO:0000313" key="8">
    <source>
        <dbReference type="EMBL" id="MBJ7632708.1"/>
    </source>
</evidence>
<dbReference type="Proteomes" id="UP000808038">
    <property type="component" value="Unassembled WGS sequence"/>
</dbReference>
<dbReference type="GO" id="GO:0005886">
    <property type="term" value="C:plasma membrane"/>
    <property type="evidence" value="ECO:0007669"/>
    <property type="project" value="TreeGrafter"/>
</dbReference>
<name>A0A0R2F4L7_WEICO</name>
<dbReference type="PROSITE" id="PS01035">
    <property type="entry name" value="PTS_EIIB_TYPE_1_CYS"/>
    <property type="match status" value="1"/>
</dbReference>
<keyword evidence="2" id="KW-0762">Sugar transport</keyword>
<dbReference type="EMBL" id="JAAOCP010000003">
    <property type="protein sequence ID" value="MBJ7638315.1"/>
    <property type="molecule type" value="Genomic_DNA"/>
</dbReference>
<keyword evidence="5" id="KW-0418">Kinase</keyword>
<evidence type="ECO:0000313" key="10">
    <source>
        <dbReference type="Proteomes" id="UP000728106"/>
    </source>
</evidence>
<keyword evidence="10" id="KW-1185">Reference proteome</keyword>
<evidence type="ECO:0000256" key="3">
    <source>
        <dbReference type="ARBA" id="ARBA00022679"/>
    </source>
</evidence>
<evidence type="ECO:0000256" key="6">
    <source>
        <dbReference type="PROSITE-ProRule" id="PRU00421"/>
    </source>
</evidence>
<sequence length="117" mass="12977">MEKYDSLATAIIRNVGGAGNVNKVIHCVTRLRFYLKDPSMANTGALMKLDKVAGAVYNEPLRQYQVVIGPRVADVYDVVVDQLGDGVTDPEETHEATLLGVEPIEPHRSLLQRLFRK</sequence>
<dbReference type="InterPro" id="IPR036878">
    <property type="entry name" value="Glu_permease_IIB"/>
</dbReference>
<feature type="active site" description="Phosphocysteine intermediate; for EIIB activity" evidence="6">
    <location>
        <position position="27"/>
    </location>
</feature>
<dbReference type="Pfam" id="PF00367">
    <property type="entry name" value="PTS_EIIB"/>
    <property type="match status" value="1"/>
</dbReference>
<evidence type="ECO:0000313" key="9">
    <source>
        <dbReference type="EMBL" id="MBJ7638315.1"/>
    </source>
</evidence>
<evidence type="ECO:0000256" key="2">
    <source>
        <dbReference type="ARBA" id="ARBA00022597"/>
    </source>
</evidence>
<protein>
    <submittedName>
        <fullName evidence="9">PTS transporter subunit EIIB</fullName>
    </submittedName>
</protein>
<dbReference type="AlphaFoldDB" id="A0A0R2F4L7"/>
<dbReference type="PANTHER" id="PTHR30175">
    <property type="entry name" value="PHOSPHOTRANSFERASE SYSTEM TRANSPORT PROTEIN"/>
    <property type="match status" value="1"/>
</dbReference>
<dbReference type="EMBL" id="JAAOCX010000006">
    <property type="protein sequence ID" value="MBJ7632708.1"/>
    <property type="molecule type" value="Genomic_DNA"/>
</dbReference>
<keyword evidence="4" id="KW-0598">Phosphotransferase system</keyword>
<reference evidence="9 10" key="2">
    <citation type="journal article" date="2021" name="Int. J. Food Microbiol.">
        <title>Safety demonstration of a microbial species for use in the food chain: Weissella confusa.</title>
        <authorList>
            <person name="Bourdichon F."/>
            <person name="Patrone V."/>
            <person name="Fontana A."/>
            <person name="Milani G."/>
            <person name="Morelli L."/>
        </authorList>
    </citation>
    <scope>NUCLEOTIDE SEQUENCE [LARGE SCALE GENOMIC DNA]</scope>
    <source>
        <strain evidence="8">CCUG 30943</strain>
        <strain evidence="9 10">CCUG 43002</strain>
    </source>
</reference>
<evidence type="ECO:0000256" key="4">
    <source>
        <dbReference type="ARBA" id="ARBA00022683"/>
    </source>
</evidence>
<feature type="domain" description="PTS EIIB type-1" evidence="7">
    <location>
        <begin position="5"/>
        <end position="89"/>
    </location>
</feature>
<dbReference type="PANTHER" id="PTHR30175:SF1">
    <property type="entry name" value="PTS SYSTEM ARBUTIN-, CELLOBIOSE-, AND SALICIN-SPECIFIC EIIBC COMPONENT-RELATED"/>
    <property type="match status" value="1"/>
</dbReference>
<dbReference type="CDD" id="cd00212">
    <property type="entry name" value="PTS_IIB_glc"/>
    <property type="match status" value="1"/>
</dbReference>
<dbReference type="InterPro" id="IPR050558">
    <property type="entry name" value="PTS_Sugar-Specific_Components"/>
</dbReference>
<keyword evidence="1" id="KW-0813">Transport</keyword>
<dbReference type="Gene3D" id="3.30.1360.60">
    <property type="entry name" value="Glucose permease domain IIB"/>
    <property type="match status" value="1"/>
</dbReference>
<reference evidence="9" key="1">
    <citation type="submission" date="2020-02" db="EMBL/GenBank/DDBJ databases">
        <authorList>
            <person name="Fontana A."/>
            <person name="Patrone V."/>
            <person name="Morelli L."/>
        </authorList>
    </citation>
    <scope>NUCLEOTIDE SEQUENCE</scope>
    <source>
        <strain evidence="8">CCUG 30943</strain>
        <strain evidence="9">CCUG 43002</strain>
    </source>
</reference>
<gene>
    <name evidence="9" type="ORF">HAU20_02790</name>
    <name evidence="8" type="ORF">HAU43_06375</name>
</gene>
<dbReference type="InterPro" id="IPR018113">
    <property type="entry name" value="PTrfase_EIIB_Cys"/>
</dbReference>
<dbReference type="GO" id="GO:0009401">
    <property type="term" value="P:phosphoenolpyruvate-dependent sugar phosphotransferase system"/>
    <property type="evidence" value="ECO:0007669"/>
    <property type="project" value="UniProtKB-KW"/>
</dbReference>
<comment type="caution">
    <text evidence="9">The sequence shown here is derived from an EMBL/GenBank/DDBJ whole genome shotgun (WGS) entry which is preliminary data.</text>
</comment>
<evidence type="ECO:0000259" key="7">
    <source>
        <dbReference type="PROSITE" id="PS51098"/>
    </source>
</evidence>
<dbReference type="Proteomes" id="UP000728106">
    <property type="component" value="Unassembled WGS sequence"/>
</dbReference>
<dbReference type="InterPro" id="IPR001996">
    <property type="entry name" value="PTS_IIB_1"/>
</dbReference>
<dbReference type="PROSITE" id="PS51098">
    <property type="entry name" value="PTS_EIIB_TYPE_1"/>
    <property type="match status" value="1"/>
</dbReference>
<evidence type="ECO:0000256" key="5">
    <source>
        <dbReference type="ARBA" id="ARBA00022777"/>
    </source>
</evidence>
<organism evidence="9 10">
    <name type="scientific">Weissella confusa</name>
    <name type="common">Lactobacillus confusus</name>
    <dbReference type="NCBI Taxonomy" id="1583"/>
    <lineage>
        <taxon>Bacteria</taxon>
        <taxon>Bacillati</taxon>
        <taxon>Bacillota</taxon>
        <taxon>Bacilli</taxon>
        <taxon>Lactobacillales</taxon>
        <taxon>Lactobacillaceae</taxon>
        <taxon>Weissella</taxon>
    </lineage>
</organism>
<dbReference type="SUPFAM" id="SSF55604">
    <property type="entry name" value="Glucose permease domain IIB"/>
    <property type="match status" value="1"/>
</dbReference>
<accession>A0A0R2F4L7</accession>
<dbReference type="OrthoDB" id="9769191at2"/>